<evidence type="ECO:0008006" key="4">
    <source>
        <dbReference type="Google" id="ProtNLM"/>
    </source>
</evidence>
<reference evidence="2 3" key="1">
    <citation type="submission" date="2016-03" db="EMBL/GenBank/DDBJ databases">
        <title>Whole genome sequencing of Grifola frondosa 9006-11.</title>
        <authorList>
            <person name="Min B."/>
            <person name="Park H."/>
            <person name="Kim J.-G."/>
            <person name="Cho H."/>
            <person name="Oh Y.-L."/>
            <person name="Kong W.-S."/>
            <person name="Choi I.-G."/>
        </authorList>
    </citation>
    <scope>NUCLEOTIDE SEQUENCE [LARGE SCALE GENOMIC DNA]</scope>
    <source>
        <strain evidence="2 3">9006-11</strain>
    </source>
</reference>
<organism evidence="2 3">
    <name type="scientific">Grifola frondosa</name>
    <name type="common">Maitake</name>
    <name type="synonym">Polyporus frondosus</name>
    <dbReference type="NCBI Taxonomy" id="5627"/>
    <lineage>
        <taxon>Eukaryota</taxon>
        <taxon>Fungi</taxon>
        <taxon>Dikarya</taxon>
        <taxon>Basidiomycota</taxon>
        <taxon>Agaricomycotina</taxon>
        <taxon>Agaricomycetes</taxon>
        <taxon>Polyporales</taxon>
        <taxon>Grifolaceae</taxon>
        <taxon>Grifola</taxon>
    </lineage>
</organism>
<dbReference type="Gene3D" id="3.80.10.10">
    <property type="entry name" value="Ribonuclease Inhibitor"/>
    <property type="match status" value="1"/>
</dbReference>
<evidence type="ECO:0000256" key="1">
    <source>
        <dbReference type="SAM" id="MobiDB-lite"/>
    </source>
</evidence>
<proteinExistence type="predicted"/>
<accession>A0A1C7LTX5</accession>
<feature type="region of interest" description="Disordered" evidence="1">
    <location>
        <begin position="1"/>
        <end position="28"/>
    </location>
</feature>
<gene>
    <name evidence="2" type="ORF">A0H81_12717</name>
</gene>
<dbReference type="OMA" id="HECRSIH"/>
<protein>
    <recommendedName>
        <fullName evidence="4">F-box domain-containing protein</fullName>
    </recommendedName>
</protein>
<dbReference type="OrthoDB" id="2750874at2759"/>
<sequence>MSFDTSCGYELEPAPAKPSPTPSTTPASRLNLENIDDDVLYLILAKIPPFGLRGTSMVSHRLRYACLPVMFRVCWLGFIRGGEIFPPPTIRPYIRVVNLRWASTYVPRFCVEFDSLLPHLHALHTISFKRCDEPLPWNSLKVLFSMPALQNLEMDFLQWPPESPFDIEDLSSMQLSLRKFDYDGCHSFWSRPDTDDLVLREIRWISNHPLTLYGFCPGPEVSLLSLLAVMPSMTSLTLKLAQKINQPPLLLWPRGSRRDVNISNLRDLVVSYPHPDDEIFSHLPSELRGISIRDSPRYYITNVYITTSNRTPLLSGTDLLRILNTRTFATLERLEIVYRADSNDPQMIECVVGMFPQLQFLEIHRYPSHDNERPPMNEIVTTLSRLKTLRVLRLNLHSPHHPPWKVRTENSDVLEKRAQIVADAFRLSQLREIAFIQSNHHENYWATWYIDRDARGCMINLFYEDKSSHSLEFIDEIGPLNLRGE</sequence>
<evidence type="ECO:0000313" key="2">
    <source>
        <dbReference type="EMBL" id="OBZ67379.1"/>
    </source>
</evidence>
<dbReference type="InterPro" id="IPR032675">
    <property type="entry name" value="LRR_dom_sf"/>
</dbReference>
<dbReference type="EMBL" id="LUGG01000024">
    <property type="protein sequence ID" value="OBZ67379.1"/>
    <property type="molecule type" value="Genomic_DNA"/>
</dbReference>
<dbReference type="SUPFAM" id="SSF52047">
    <property type="entry name" value="RNI-like"/>
    <property type="match status" value="1"/>
</dbReference>
<keyword evidence="3" id="KW-1185">Reference proteome</keyword>
<comment type="caution">
    <text evidence="2">The sequence shown here is derived from an EMBL/GenBank/DDBJ whole genome shotgun (WGS) entry which is preliminary data.</text>
</comment>
<dbReference type="AlphaFoldDB" id="A0A1C7LTX5"/>
<name>A0A1C7LTX5_GRIFR</name>
<evidence type="ECO:0000313" key="3">
    <source>
        <dbReference type="Proteomes" id="UP000092993"/>
    </source>
</evidence>
<dbReference type="Proteomes" id="UP000092993">
    <property type="component" value="Unassembled WGS sequence"/>
</dbReference>
<dbReference type="STRING" id="5627.A0A1C7LTX5"/>